<evidence type="ECO:0000313" key="2">
    <source>
        <dbReference type="Proteomes" id="UP001458880"/>
    </source>
</evidence>
<accession>A0AAW1HTR6</accession>
<reference evidence="1 2" key="1">
    <citation type="journal article" date="2024" name="BMC Genomics">
        <title>De novo assembly and annotation of Popillia japonica's genome with initial clues to its potential as an invasive pest.</title>
        <authorList>
            <person name="Cucini C."/>
            <person name="Boschi S."/>
            <person name="Funari R."/>
            <person name="Cardaioli E."/>
            <person name="Iannotti N."/>
            <person name="Marturano G."/>
            <person name="Paoli F."/>
            <person name="Bruttini M."/>
            <person name="Carapelli A."/>
            <person name="Frati F."/>
            <person name="Nardi F."/>
        </authorList>
    </citation>
    <scope>NUCLEOTIDE SEQUENCE [LARGE SCALE GENOMIC DNA]</scope>
    <source>
        <strain evidence="1">DMR45628</strain>
    </source>
</reference>
<dbReference type="Proteomes" id="UP001458880">
    <property type="component" value="Unassembled WGS sequence"/>
</dbReference>
<protein>
    <submittedName>
        <fullName evidence="1">Uncharacterized protein</fullName>
    </submittedName>
</protein>
<proteinExistence type="predicted"/>
<keyword evidence="2" id="KW-1185">Reference proteome</keyword>
<dbReference type="AlphaFoldDB" id="A0AAW1HTR6"/>
<dbReference type="EMBL" id="JASPKY010000934">
    <property type="protein sequence ID" value="KAK9680096.1"/>
    <property type="molecule type" value="Genomic_DNA"/>
</dbReference>
<sequence length="89" mass="10356">MTNNRFHLRKSTLSNPTPRLSWPRKPLTKIYARGCDVRNEVAVKLQLRGLLFVLSFREQPLQEKLGNHKEIKRVGVGLDELDRVGWVFS</sequence>
<evidence type="ECO:0000313" key="1">
    <source>
        <dbReference type="EMBL" id="KAK9680096.1"/>
    </source>
</evidence>
<name>A0AAW1HTR6_POPJA</name>
<comment type="caution">
    <text evidence="1">The sequence shown here is derived from an EMBL/GenBank/DDBJ whole genome shotgun (WGS) entry which is preliminary data.</text>
</comment>
<organism evidence="1 2">
    <name type="scientific">Popillia japonica</name>
    <name type="common">Japanese beetle</name>
    <dbReference type="NCBI Taxonomy" id="7064"/>
    <lineage>
        <taxon>Eukaryota</taxon>
        <taxon>Metazoa</taxon>
        <taxon>Ecdysozoa</taxon>
        <taxon>Arthropoda</taxon>
        <taxon>Hexapoda</taxon>
        <taxon>Insecta</taxon>
        <taxon>Pterygota</taxon>
        <taxon>Neoptera</taxon>
        <taxon>Endopterygota</taxon>
        <taxon>Coleoptera</taxon>
        <taxon>Polyphaga</taxon>
        <taxon>Scarabaeiformia</taxon>
        <taxon>Scarabaeidae</taxon>
        <taxon>Rutelinae</taxon>
        <taxon>Popillia</taxon>
    </lineage>
</organism>
<gene>
    <name evidence="1" type="ORF">QE152_g39358</name>
</gene>